<organism evidence="10 11">
    <name type="scientific">Azospirillum thiophilum</name>
    <dbReference type="NCBI Taxonomy" id="528244"/>
    <lineage>
        <taxon>Bacteria</taxon>
        <taxon>Pseudomonadati</taxon>
        <taxon>Pseudomonadota</taxon>
        <taxon>Alphaproteobacteria</taxon>
        <taxon>Rhodospirillales</taxon>
        <taxon>Azospirillaceae</taxon>
        <taxon>Azospirillum</taxon>
    </lineage>
</organism>
<dbReference type="Gene3D" id="2.30.40.10">
    <property type="entry name" value="Urease, subunit C, domain 1"/>
    <property type="match status" value="1"/>
</dbReference>
<evidence type="ECO:0000256" key="1">
    <source>
        <dbReference type="ARBA" id="ARBA00010716"/>
    </source>
</evidence>
<feature type="binding site" evidence="7">
    <location>
        <position position="142"/>
    </location>
    <ligand>
        <name>substrate</name>
    </ligand>
</feature>
<name>A0AAC8ZUU3_9PROT</name>
<keyword evidence="2 8" id="KW-0479">Metal-binding</keyword>
<dbReference type="Proteomes" id="UP000069935">
    <property type="component" value="Chromosome 2"/>
</dbReference>
<evidence type="ECO:0000256" key="8">
    <source>
        <dbReference type="PIRSR" id="PIRSR038994-3"/>
    </source>
</evidence>
<dbReference type="SUPFAM" id="SSF51338">
    <property type="entry name" value="Composite domain of metallo-dependent hydrolases"/>
    <property type="match status" value="1"/>
</dbReference>
<dbReference type="Pfam" id="PF01979">
    <property type="entry name" value="Amidohydro_1"/>
    <property type="match status" value="1"/>
</dbReference>
<dbReference type="GO" id="GO:0046872">
    <property type="term" value="F:metal ion binding"/>
    <property type="evidence" value="ECO:0007669"/>
    <property type="project" value="UniProtKB-KW"/>
</dbReference>
<evidence type="ECO:0000256" key="5">
    <source>
        <dbReference type="PIRNR" id="PIRNR038994"/>
    </source>
</evidence>
<feature type="binding site" evidence="8">
    <location>
        <position position="199"/>
    </location>
    <ligand>
        <name>Zn(2+)</name>
        <dbReference type="ChEBI" id="CHEBI:29105"/>
    </ligand>
</feature>
<keyword evidence="11" id="KW-1185">Reference proteome</keyword>
<keyword evidence="3 5" id="KW-0378">Hydrolase</keyword>
<dbReference type="PANTHER" id="PTHR11113:SF14">
    <property type="entry name" value="N-ACETYLGLUCOSAMINE-6-PHOSPHATE DEACETYLASE"/>
    <property type="match status" value="1"/>
</dbReference>
<evidence type="ECO:0000256" key="2">
    <source>
        <dbReference type="ARBA" id="ARBA00022723"/>
    </source>
</evidence>
<dbReference type="InterPro" id="IPR006680">
    <property type="entry name" value="Amidohydro-rel"/>
</dbReference>
<comment type="similarity">
    <text evidence="1 5">Belongs to the metallo-dependent hydrolases superfamily. NagA family.</text>
</comment>
<evidence type="ECO:0000256" key="6">
    <source>
        <dbReference type="PIRSR" id="PIRSR038994-1"/>
    </source>
</evidence>
<feature type="active site" description="Proton donor/acceptor" evidence="6">
    <location>
        <position position="278"/>
    </location>
</feature>
<dbReference type="EMBL" id="CP012402">
    <property type="protein sequence ID" value="ALG72788.1"/>
    <property type="molecule type" value="Genomic_DNA"/>
</dbReference>
<dbReference type="CDD" id="cd00854">
    <property type="entry name" value="NagA"/>
    <property type="match status" value="1"/>
</dbReference>
<dbReference type="RefSeq" id="WP_045582990.1">
    <property type="nucleotide sequence ID" value="NZ_CP012402.1"/>
</dbReference>
<evidence type="ECO:0000256" key="4">
    <source>
        <dbReference type="ARBA" id="ARBA00023277"/>
    </source>
</evidence>
<dbReference type="Gene3D" id="3.20.20.140">
    <property type="entry name" value="Metal-dependent hydrolases"/>
    <property type="match status" value="1"/>
</dbReference>
<feature type="binding site" evidence="8">
    <location>
        <position position="220"/>
    </location>
    <ligand>
        <name>Zn(2+)</name>
        <dbReference type="ChEBI" id="CHEBI:29105"/>
    </ligand>
</feature>
<dbReference type="AlphaFoldDB" id="A0AAC8ZUU3"/>
<dbReference type="SUPFAM" id="SSF51556">
    <property type="entry name" value="Metallo-dependent hydrolases"/>
    <property type="match status" value="1"/>
</dbReference>
<dbReference type="InterPro" id="IPR011059">
    <property type="entry name" value="Metal-dep_hydrolase_composite"/>
</dbReference>
<reference evidence="10 11" key="2">
    <citation type="journal article" date="2016" name="Genome Announc.">
        <title>Complete Genome Sequence of a Strain of Azospirillum thiophilum Isolated from a Sulfide Spring.</title>
        <authorList>
            <person name="Fomenkov A."/>
            <person name="Vincze T."/>
            <person name="Grabovich M."/>
            <person name="Anton B.P."/>
            <person name="Dubinina G."/>
            <person name="Orlova M."/>
            <person name="Belousova E."/>
            <person name="Roberts R.J."/>
        </authorList>
    </citation>
    <scope>NUCLEOTIDE SEQUENCE [LARGE SCALE GENOMIC DNA]</scope>
    <source>
        <strain evidence="10 11">BV-S</strain>
    </source>
</reference>
<feature type="binding site" evidence="7">
    <location>
        <position position="255"/>
    </location>
    <ligand>
        <name>substrate</name>
    </ligand>
</feature>
<proteinExistence type="inferred from homology"/>
<feature type="binding site" evidence="8">
    <location>
        <position position="131"/>
    </location>
    <ligand>
        <name>Zn(2+)</name>
        <dbReference type="ChEBI" id="CHEBI:29105"/>
    </ligand>
</feature>
<dbReference type="InterPro" id="IPR003764">
    <property type="entry name" value="GlcNAc_6-P_deAcase"/>
</dbReference>
<evidence type="ECO:0000313" key="11">
    <source>
        <dbReference type="Proteomes" id="UP000069935"/>
    </source>
</evidence>
<sequence>MRQFLTGARIFTGETILDGHGLLVGDGRILDIVAPGRSPPAADRSVALDPGDLLAPGFLDIQVNGGGGILFNGQPTADAALAIVAAHRRFGTTGLLPTVITDTPDCHRAAAEAAVDAVARPGGGVLGIHFEGPFISPQRAGAHDPRFVRTPDDADLDFLCGLPARMQGGRVLLTLAPECVEDAALSRLMAAGVILSVGHTMANAERVVRAFDLGVRGVTHLFNAMPGIANRQPGPAGAALADGRPWCGLIVDGHHVHPLMMRAALAARPRGRMMLVTDAMPPTGTDASSFELNGRTIHRRDGRLVLADGTLAGADLDMAAAVRNAGSLIGLPLEECLRMASLYPAEFLGMAGERGRIAPGWRADLVLLRPDLTVRGTWVDGGWRAADAG</sequence>
<dbReference type="PANTHER" id="PTHR11113">
    <property type="entry name" value="N-ACETYLGLUCOSAMINE-6-PHOSPHATE DEACETYLASE"/>
    <property type="match status" value="1"/>
</dbReference>
<dbReference type="PIRSF" id="PIRSF038994">
    <property type="entry name" value="NagA"/>
    <property type="match status" value="1"/>
</dbReference>
<evidence type="ECO:0000313" key="10">
    <source>
        <dbReference type="EMBL" id="ALG72788.1"/>
    </source>
</evidence>
<feature type="domain" description="Amidohydrolase-related" evidence="9">
    <location>
        <begin position="54"/>
        <end position="382"/>
    </location>
</feature>
<accession>A0AAC8ZUU3</accession>
<dbReference type="GO" id="GO:0008448">
    <property type="term" value="F:N-acetylglucosamine-6-phosphate deacetylase activity"/>
    <property type="evidence" value="ECO:0007669"/>
    <property type="project" value="InterPro"/>
</dbReference>
<reference evidence="11" key="1">
    <citation type="submission" date="2015-08" db="EMBL/GenBank/DDBJ databases">
        <title>Complete Genome Sequence of Azospirillum thiophilum BV-S.</title>
        <authorList>
            <person name="Fomenkov A."/>
            <person name="Vincze T."/>
            <person name="Grabovich M."/>
            <person name="Dubinina G."/>
            <person name="Orlova M."/>
            <person name="Belousova E."/>
            <person name="Roberts R.J."/>
        </authorList>
    </citation>
    <scope>NUCLEOTIDE SEQUENCE [LARGE SCALE GENOMIC DNA]</scope>
    <source>
        <strain evidence="11">BV-S</strain>
    </source>
</reference>
<evidence type="ECO:0000256" key="3">
    <source>
        <dbReference type="ARBA" id="ARBA00022801"/>
    </source>
</evidence>
<feature type="binding site" evidence="7">
    <location>
        <position position="231"/>
    </location>
    <ligand>
        <name>substrate</name>
    </ligand>
</feature>
<evidence type="ECO:0000256" key="7">
    <source>
        <dbReference type="PIRSR" id="PIRSR038994-2"/>
    </source>
</evidence>
<feature type="binding site" evidence="7">
    <location>
        <begin position="223"/>
        <end position="224"/>
    </location>
    <ligand>
        <name>substrate</name>
    </ligand>
</feature>
<feature type="binding site" evidence="7">
    <location>
        <begin position="311"/>
        <end position="313"/>
    </location>
    <ligand>
        <name>substrate</name>
    </ligand>
</feature>
<evidence type="ECO:0000259" key="9">
    <source>
        <dbReference type="Pfam" id="PF01979"/>
    </source>
</evidence>
<comment type="cofactor">
    <cofactor evidence="8">
        <name>a divalent metal cation</name>
        <dbReference type="ChEBI" id="CHEBI:60240"/>
    </cofactor>
    <text evidence="8">Binds 1 divalent metal cation per subunit.</text>
</comment>
<dbReference type="InterPro" id="IPR032466">
    <property type="entry name" value="Metal_Hydrolase"/>
</dbReference>
<keyword evidence="4 5" id="KW-0119">Carbohydrate metabolism</keyword>
<dbReference type="KEGG" id="ati:AL072_17545"/>
<dbReference type="GO" id="GO:0006046">
    <property type="term" value="P:N-acetylglucosamine catabolic process"/>
    <property type="evidence" value="ECO:0007669"/>
    <property type="project" value="TreeGrafter"/>
</dbReference>
<protein>
    <submittedName>
        <fullName evidence="10">N-acetylglucosamine 6-phosphate deacetylase</fullName>
    </submittedName>
</protein>
<dbReference type="NCBIfam" id="TIGR00221">
    <property type="entry name" value="nagA"/>
    <property type="match status" value="1"/>
</dbReference>
<gene>
    <name evidence="10" type="ORF">AL072_17545</name>
</gene>